<dbReference type="CDD" id="cd02203">
    <property type="entry name" value="PurL_repeat1"/>
    <property type="match status" value="1"/>
</dbReference>
<dbReference type="OrthoDB" id="8251at2157"/>
<dbReference type="Gene3D" id="3.90.650.10">
    <property type="entry name" value="PurM-like C-terminal domain"/>
    <property type="match status" value="2"/>
</dbReference>
<feature type="binding site" evidence="8">
    <location>
        <position position="79"/>
    </location>
    <ligand>
        <name>Mg(2+)</name>
        <dbReference type="ChEBI" id="CHEBI:18420"/>
        <label>1</label>
    </ligand>
</feature>
<dbReference type="RefSeq" id="WP_196815919.1">
    <property type="nucleotide sequence ID" value="NZ_CP012850.1"/>
</dbReference>
<dbReference type="EMBL" id="CP012850">
    <property type="protein sequence ID" value="ALI36696.1"/>
    <property type="molecule type" value="Genomic_DNA"/>
</dbReference>
<dbReference type="Pfam" id="PF18072">
    <property type="entry name" value="FGAR-AT_linker"/>
    <property type="match status" value="1"/>
</dbReference>
<feature type="domain" description="PurM-like C-terminal" evidence="10">
    <location>
        <begin position="562"/>
        <end position="694"/>
    </location>
</feature>
<comment type="subunit">
    <text evidence="8">Monomer. Part of the FGAM synthase complex composed of 1 PurL, 1 PurQ and 2 PurS subunits.</text>
</comment>
<keyword evidence="7 8" id="KW-0460">Magnesium</keyword>
<keyword evidence="6 8" id="KW-0067">ATP-binding</keyword>
<feature type="binding site" evidence="8">
    <location>
        <position position="103"/>
    </location>
    <ligand>
        <name>Mg(2+)</name>
        <dbReference type="ChEBI" id="CHEBI:18420"/>
        <label>2</label>
    </ligand>
</feature>
<keyword evidence="1 8" id="KW-0963">Cytoplasm</keyword>
<evidence type="ECO:0000256" key="5">
    <source>
        <dbReference type="ARBA" id="ARBA00022755"/>
    </source>
</evidence>
<dbReference type="GO" id="GO:0004642">
    <property type="term" value="F:phosphoribosylformylglycinamidine synthase activity"/>
    <property type="evidence" value="ECO:0007669"/>
    <property type="project" value="UniProtKB-UniRule"/>
</dbReference>
<dbReference type="NCBIfam" id="NF002290">
    <property type="entry name" value="PRK01213.1"/>
    <property type="match status" value="1"/>
</dbReference>
<reference evidence="13" key="1">
    <citation type="submission" date="2015-10" db="EMBL/GenBank/DDBJ databases">
        <title>Niche specialization of a soil ammonia-oxidizing archaeon, Candidatus Nitrosocosmicus oleophilus.</title>
        <authorList>
            <person name="Jung M.-Y."/>
            <person name="Rhee S.-K."/>
        </authorList>
    </citation>
    <scope>NUCLEOTIDE SEQUENCE [LARGE SCALE GENOMIC DNA]</scope>
    <source>
        <strain evidence="13">MY3</strain>
    </source>
</reference>
<dbReference type="InterPro" id="IPR041609">
    <property type="entry name" value="PurL_linker"/>
</dbReference>
<evidence type="ECO:0000259" key="9">
    <source>
        <dbReference type="Pfam" id="PF00586"/>
    </source>
</evidence>
<sequence length="729" mass="81345">MNILNTEEYNYLKKKLHRKPNELEQYIISAEWSEHCSYKSSKNHLKLLPMNGDYVLVGPGYDAGVIEVGNGYVVTIHIESHNHPSAVEPYGGAATGVGGVLRDILSMGSRPIALFNALRFGQVDKDSKFESKNRWLIKNVVKGIADYGNCIGVPTVGGEVEFDQSFDNYCLVDVASIGYTKLGNLVANKARKGDSLILGGNATGVDGIHGASFASKNLDEDNRSAVQIPDPFLEKVLMEATLEAIENDCIKTMKDLGGGGLACCLSETADNLKKGFLVDLSTIPLKQKDMTDAQILISESQERMLYIVNSKKKNKFFKIFDKHNVNYAEIGHVTDDLNLSVIREGDELACMPAQIIAHAPLLNRKSKEPAYLESIQKSYREPKPQINIKKMIFKMLSNPSICSRKWIYEQYDHEVGVRTVSKPGASDSSVIKLDDNKFLSFKLDGNSKHCYLDPYRGIIGCLSESLRNITCVGASPIGIVDHLQFGNPENEEIFWTFLQTIRGIRDYCKFMNIPVVGGKVSLYNETNSGPIKPSPVIGMLGLIDAKNKIKYPMYLSNQSIFIVGTTKDEMGGSEYFEYCLDIVGGDVPSVDLEEQRNIIETIKKLIDRDLIYGVHDCSKGGIIVSMLEMAIHSNIGFKISVDEIPNKCSRLEYLLFSESHNRFIFSTDHDSMIITYLKKMKIPYARIGNSSDDRTCIIKNKDKTIFKSSLKTISQAYHSSFPNLFEKHI</sequence>
<evidence type="ECO:0000256" key="3">
    <source>
        <dbReference type="ARBA" id="ARBA00022723"/>
    </source>
</evidence>
<dbReference type="GO" id="GO:0000287">
    <property type="term" value="F:magnesium ion binding"/>
    <property type="evidence" value="ECO:0007669"/>
    <property type="project" value="UniProtKB-UniRule"/>
</dbReference>
<evidence type="ECO:0000256" key="7">
    <source>
        <dbReference type="ARBA" id="ARBA00022842"/>
    </source>
</evidence>
<feature type="binding site" evidence="8">
    <location>
        <begin position="80"/>
        <end position="83"/>
    </location>
    <ligand>
        <name>substrate</name>
    </ligand>
</feature>
<dbReference type="SUPFAM" id="SSF55326">
    <property type="entry name" value="PurM N-terminal domain-like"/>
    <property type="match status" value="2"/>
</dbReference>
<dbReference type="AlphaFoldDB" id="A0A654M216"/>
<evidence type="ECO:0000259" key="10">
    <source>
        <dbReference type="Pfam" id="PF02769"/>
    </source>
</evidence>
<comment type="caution">
    <text evidence="8">Lacks conserved residue(s) required for the propagation of feature annotation.</text>
</comment>
<evidence type="ECO:0000259" key="11">
    <source>
        <dbReference type="Pfam" id="PF18072"/>
    </source>
</evidence>
<keyword evidence="13" id="KW-1185">Reference proteome</keyword>
<dbReference type="InterPro" id="IPR016188">
    <property type="entry name" value="PurM-like_N"/>
</dbReference>
<dbReference type="NCBIfam" id="TIGR01736">
    <property type="entry name" value="FGAM_synth_II"/>
    <property type="match status" value="1"/>
</dbReference>
<name>A0A654M216_9ARCH</name>
<feature type="binding site" evidence="8">
    <location>
        <begin position="299"/>
        <end position="301"/>
    </location>
    <ligand>
        <name>substrate</name>
    </ligand>
</feature>
<dbReference type="KEGG" id="taa:NMY3_02504"/>
<feature type="binding site" evidence="8">
    <location>
        <position position="102"/>
    </location>
    <ligand>
        <name>substrate</name>
    </ligand>
</feature>
<evidence type="ECO:0000256" key="8">
    <source>
        <dbReference type="HAMAP-Rule" id="MF_00420"/>
    </source>
</evidence>
<comment type="catalytic activity">
    <reaction evidence="8">
        <text>N(2)-formyl-N(1)-(5-phospho-beta-D-ribosyl)glycinamide + L-glutamine + ATP + H2O = 2-formamido-N(1)-(5-O-phospho-beta-D-ribosyl)acetamidine + L-glutamate + ADP + phosphate + H(+)</text>
        <dbReference type="Rhea" id="RHEA:17129"/>
        <dbReference type="ChEBI" id="CHEBI:15377"/>
        <dbReference type="ChEBI" id="CHEBI:15378"/>
        <dbReference type="ChEBI" id="CHEBI:29985"/>
        <dbReference type="ChEBI" id="CHEBI:30616"/>
        <dbReference type="ChEBI" id="CHEBI:43474"/>
        <dbReference type="ChEBI" id="CHEBI:58359"/>
        <dbReference type="ChEBI" id="CHEBI:147286"/>
        <dbReference type="ChEBI" id="CHEBI:147287"/>
        <dbReference type="ChEBI" id="CHEBI:456216"/>
        <dbReference type="EC" id="6.3.5.3"/>
    </reaction>
</comment>
<dbReference type="GO" id="GO:0005737">
    <property type="term" value="C:cytoplasm"/>
    <property type="evidence" value="ECO:0007669"/>
    <property type="project" value="UniProtKB-SubCell"/>
</dbReference>
<dbReference type="EC" id="6.3.5.3" evidence="8"/>
<dbReference type="Pfam" id="PF02769">
    <property type="entry name" value="AIRS_C"/>
    <property type="match status" value="2"/>
</dbReference>
<gene>
    <name evidence="8 12" type="primary">purL</name>
    <name evidence="12" type="ORF">NMY3_02504</name>
</gene>
<keyword evidence="3 8" id="KW-0479">Metal-binding</keyword>
<comment type="similarity">
    <text evidence="8">Belongs to the FGAMS family.</text>
</comment>
<evidence type="ECO:0000256" key="6">
    <source>
        <dbReference type="ARBA" id="ARBA00022840"/>
    </source>
</evidence>
<keyword evidence="2 8" id="KW-0436">Ligase</keyword>
<organism evidence="12 13">
    <name type="scientific">Candidatus Nitrosocosmicus oleophilus</name>
    <dbReference type="NCBI Taxonomy" id="1353260"/>
    <lineage>
        <taxon>Archaea</taxon>
        <taxon>Nitrososphaerota</taxon>
        <taxon>Nitrososphaeria</taxon>
        <taxon>Nitrososphaerales</taxon>
        <taxon>Nitrososphaeraceae</taxon>
        <taxon>Candidatus Nitrosocosmicus</taxon>
    </lineage>
</organism>
<comment type="pathway">
    <text evidence="8">Purine metabolism; IMP biosynthesis via de novo pathway; 5-amino-1-(5-phospho-D-ribosyl)imidazole from N(2)-formyl-N(1)-(5-phospho-D-ribosyl)glycinamide: step 1/2.</text>
</comment>
<dbReference type="Gene3D" id="3.30.1330.10">
    <property type="entry name" value="PurM-like, N-terminal domain"/>
    <property type="match status" value="2"/>
</dbReference>
<dbReference type="InterPro" id="IPR010074">
    <property type="entry name" value="PRibForGlyAmidine_synth_PurL"/>
</dbReference>
<feature type="domain" description="Phosphoribosylformylglycinamidine synthase linker" evidence="11">
    <location>
        <begin position="4"/>
        <end position="39"/>
    </location>
</feature>
<dbReference type="InterPro" id="IPR036921">
    <property type="entry name" value="PurM-like_N_sf"/>
</dbReference>
<dbReference type="GO" id="GO:0006189">
    <property type="term" value="P:'de novo' IMP biosynthetic process"/>
    <property type="evidence" value="ECO:0007669"/>
    <property type="project" value="UniProtKB-UniRule"/>
</dbReference>
<feature type="binding site" evidence="8">
    <location>
        <position position="227"/>
    </location>
    <ligand>
        <name>substrate</name>
    </ligand>
</feature>
<keyword evidence="4 8" id="KW-0547">Nucleotide-binding</keyword>
<feature type="binding site" evidence="8">
    <location>
        <position position="518"/>
    </location>
    <ligand>
        <name>ATP</name>
        <dbReference type="ChEBI" id="CHEBI:30616"/>
    </ligand>
</feature>
<feature type="binding site" evidence="8">
    <location>
        <position position="255"/>
    </location>
    <ligand>
        <name>Mg(2+)</name>
        <dbReference type="ChEBI" id="CHEBI:18420"/>
        <label>2</label>
    </ligand>
</feature>
<dbReference type="PANTHER" id="PTHR43555">
    <property type="entry name" value="PHOSPHORIBOSYLFORMYLGLYCINAMIDINE SYNTHASE SUBUNIT PURL"/>
    <property type="match status" value="1"/>
</dbReference>
<feature type="binding site" evidence="8">
    <location>
        <position position="38"/>
    </location>
    <ligand>
        <name>ATP</name>
        <dbReference type="ChEBI" id="CHEBI:30616"/>
    </ligand>
</feature>
<feature type="domain" description="PurM-like N-terminal" evidence="9">
    <location>
        <begin position="61"/>
        <end position="179"/>
    </location>
</feature>
<feature type="binding site" evidence="8">
    <location>
        <position position="521"/>
    </location>
    <ligand>
        <name>substrate</name>
    </ligand>
</feature>
<dbReference type="Pfam" id="PF00586">
    <property type="entry name" value="AIRS"/>
    <property type="match status" value="2"/>
</dbReference>
<evidence type="ECO:0000313" key="12">
    <source>
        <dbReference type="EMBL" id="ALI36696.1"/>
    </source>
</evidence>
<evidence type="ECO:0000256" key="2">
    <source>
        <dbReference type="ARBA" id="ARBA00022598"/>
    </source>
</evidence>
<dbReference type="UniPathway" id="UPA00074">
    <property type="reaction ID" value="UER00128"/>
</dbReference>
<dbReference type="SUPFAM" id="SSF56042">
    <property type="entry name" value="PurM C-terminal domain-like"/>
    <property type="match status" value="2"/>
</dbReference>
<evidence type="ECO:0000256" key="4">
    <source>
        <dbReference type="ARBA" id="ARBA00022741"/>
    </source>
</evidence>
<feature type="binding site" evidence="8">
    <location>
        <position position="481"/>
    </location>
    <ligand>
        <name>ATP</name>
        <dbReference type="ChEBI" id="CHEBI:30616"/>
    </ligand>
</feature>
<dbReference type="PIRSF" id="PIRSF001587">
    <property type="entry name" value="FGAM_synthase_II"/>
    <property type="match status" value="1"/>
</dbReference>
<dbReference type="PANTHER" id="PTHR43555:SF1">
    <property type="entry name" value="PHOSPHORIBOSYLFORMYLGLYCINAMIDINE SYNTHASE SUBUNIT PURL"/>
    <property type="match status" value="1"/>
</dbReference>
<protein>
    <recommendedName>
        <fullName evidence="8">Phosphoribosylformylglycinamidine synthase subunit PurL</fullName>
        <shortName evidence="8">FGAM synthase</shortName>
        <ecNumber evidence="8">6.3.5.3</ecNumber>
    </recommendedName>
    <alternativeName>
        <fullName evidence="8">Formylglycinamide ribonucleotide amidotransferase subunit II</fullName>
        <shortName evidence="8">FGAR amidotransferase II</shortName>
        <shortName evidence="8">FGAR-AT II</shortName>
    </alternativeName>
    <alternativeName>
        <fullName evidence="8">Glutamine amidotransferase PurL</fullName>
    </alternativeName>
    <alternativeName>
        <fullName evidence="8">Phosphoribosylformylglycinamidine synthase subunit II</fullName>
    </alternativeName>
</protein>
<feature type="active site" evidence="8">
    <location>
        <position position="35"/>
    </location>
</feature>
<dbReference type="InterPro" id="IPR010918">
    <property type="entry name" value="PurM-like_C_dom"/>
</dbReference>
<comment type="function">
    <text evidence="8">Part of the phosphoribosylformylglycinamidine synthase complex involved in the purines biosynthetic pathway. Catalyzes the ATP-dependent conversion of formylglycinamide ribonucleotide (FGAR) and glutamine to yield formylglycinamidine ribonucleotide (FGAM) and glutamate. The FGAM synthase complex is composed of three subunits. PurQ produces an ammonia molecule by converting glutamine to glutamate. PurL transfers the ammonia molecule to FGAR to form FGAM in an ATP-dependent manner. PurS interacts with PurQ and PurL and is thought to assist in the transfer of the ammonia molecule from PurQ to PurL.</text>
</comment>
<dbReference type="Proteomes" id="UP000058925">
    <property type="component" value="Chromosome"/>
</dbReference>
<proteinExistence type="inferred from homology"/>
<evidence type="ECO:0000256" key="1">
    <source>
        <dbReference type="ARBA" id="ARBA00022490"/>
    </source>
</evidence>
<dbReference type="GeneID" id="60422445"/>
<dbReference type="CDD" id="cd02204">
    <property type="entry name" value="PurL_repeat2"/>
    <property type="match status" value="1"/>
</dbReference>
<feature type="domain" description="PurM-like N-terminal" evidence="9">
    <location>
        <begin position="426"/>
        <end position="543"/>
    </location>
</feature>
<dbReference type="InterPro" id="IPR036676">
    <property type="entry name" value="PurM-like_C_sf"/>
</dbReference>
<accession>A0A654M216</accession>
<dbReference type="GO" id="GO:0005524">
    <property type="term" value="F:ATP binding"/>
    <property type="evidence" value="ECO:0007669"/>
    <property type="project" value="UniProtKB-UniRule"/>
</dbReference>
<feature type="domain" description="PurM-like C-terminal" evidence="10">
    <location>
        <begin position="191"/>
        <end position="341"/>
    </location>
</feature>
<comment type="subcellular location">
    <subcellularLocation>
        <location evidence="8">Cytoplasm</location>
    </subcellularLocation>
</comment>
<evidence type="ECO:0000313" key="13">
    <source>
        <dbReference type="Proteomes" id="UP000058925"/>
    </source>
</evidence>
<dbReference type="HAMAP" id="MF_00420">
    <property type="entry name" value="PurL_2"/>
    <property type="match status" value="1"/>
</dbReference>
<keyword evidence="5 8" id="KW-0658">Purine biosynthesis</keyword>
<feature type="active site" description="Proton acceptor" evidence="8">
    <location>
        <position position="81"/>
    </location>
</feature>